<dbReference type="GO" id="GO:0005737">
    <property type="term" value="C:cytoplasm"/>
    <property type="evidence" value="ECO:0007669"/>
    <property type="project" value="TreeGrafter"/>
</dbReference>
<dbReference type="Pfam" id="PF00271">
    <property type="entry name" value="Helicase_C"/>
    <property type="match status" value="1"/>
</dbReference>
<keyword evidence="14" id="KW-0413">Isomerase</keyword>
<comment type="caution">
    <text evidence="20">The sequence shown here is derived from an EMBL/GenBank/DDBJ whole genome shotgun (WGS) entry which is preliminary data.</text>
</comment>
<dbReference type="SMART" id="SM00490">
    <property type="entry name" value="HELICc"/>
    <property type="match status" value="1"/>
</dbReference>
<accession>A0A8J7SAG0</accession>
<dbReference type="InterPro" id="IPR027417">
    <property type="entry name" value="P-loop_NTPase"/>
</dbReference>
<dbReference type="GO" id="GO:0009378">
    <property type="term" value="F:four-way junction helicase activity"/>
    <property type="evidence" value="ECO:0007669"/>
    <property type="project" value="TreeGrafter"/>
</dbReference>
<dbReference type="GO" id="GO:0006310">
    <property type="term" value="P:DNA recombination"/>
    <property type="evidence" value="ECO:0007669"/>
    <property type="project" value="UniProtKB-UniRule"/>
</dbReference>
<dbReference type="PANTHER" id="PTHR13710:SF105">
    <property type="entry name" value="ATP-DEPENDENT DNA HELICASE Q1"/>
    <property type="match status" value="1"/>
</dbReference>
<evidence type="ECO:0000256" key="9">
    <source>
        <dbReference type="ARBA" id="ARBA00022833"/>
    </source>
</evidence>
<dbReference type="Pfam" id="PF09382">
    <property type="entry name" value="RQC"/>
    <property type="match status" value="1"/>
</dbReference>
<comment type="cofactor">
    <cofactor evidence="2">
        <name>Zn(2+)</name>
        <dbReference type="ChEBI" id="CHEBI:29105"/>
    </cofactor>
</comment>
<dbReference type="InterPro" id="IPR032284">
    <property type="entry name" value="RecQ_Zn-bd"/>
</dbReference>
<dbReference type="GO" id="GO:0006281">
    <property type="term" value="P:DNA repair"/>
    <property type="evidence" value="ECO:0007669"/>
    <property type="project" value="UniProtKB-KW"/>
</dbReference>
<keyword evidence="12" id="KW-0233">DNA recombination</keyword>
<dbReference type="CDD" id="cd17920">
    <property type="entry name" value="DEXHc_RecQ"/>
    <property type="match status" value="1"/>
</dbReference>
<keyword evidence="8 20" id="KW-0347">Helicase</keyword>
<dbReference type="SUPFAM" id="SSF47819">
    <property type="entry name" value="HRDC-like"/>
    <property type="match status" value="1"/>
</dbReference>
<keyword evidence="11" id="KW-0238">DNA-binding</keyword>
<evidence type="ECO:0000256" key="1">
    <source>
        <dbReference type="ARBA" id="ARBA00001946"/>
    </source>
</evidence>
<dbReference type="SMART" id="SM00487">
    <property type="entry name" value="DEXDc"/>
    <property type="match status" value="1"/>
</dbReference>
<keyword evidence="13" id="KW-0234">DNA repair</keyword>
<feature type="domain" description="HRDC" evidence="17">
    <location>
        <begin position="531"/>
        <end position="605"/>
    </location>
</feature>
<dbReference type="Pfam" id="PF00270">
    <property type="entry name" value="DEAD"/>
    <property type="match status" value="1"/>
</dbReference>
<keyword evidence="7 20" id="KW-0378">Hydrolase</keyword>
<dbReference type="Gene3D" id="1.10.10.10">
    <property type="entry name" value="Winged helix-like DNA-binding domain superfamily/Winged helix DNA-binding domain"/>
    <property type="match status" value="1"/>
</dbReference>
<evidence type="ECO:0000256" key="11">
    <source>
        <dbReference type="ARBA" id="ARBA00023125"/>
    </source>
</evidence>
<keyword evidence="9" id="KW-0862">Zinc</keyword>
<dbReference type="GO" id="GO:0005524">
    <property type="term" value="F:ATP binding"/>
    <property type="evidence" value="ECO:0007669"/>
    <property type="project" value="UniProtKB-KW"/>
</dbReference>
<evidence type="ECO:0000256" key="16">
    <source>
        <dbReference type="NCBIfam" id="TIGR01389"/>
    </source>
</evidence>
<proteinExistence type="inferred from homology"/>
<dbReference type="GO" id="GO:0009432">
    <property type="term" value="P:SOS response"/>
    <property type="evidence" value="ECO:0007669"/>
    <property type="project" value="UniProtKB-UniRule"/>
</dbReference>
<dbReference type="NCBIfam" id="TIGR00614">
    <property type="entry name" value="recQ_fam"/>
    <property type="match status" value="1"/>
</dbReference>
<dbReference type="SUPFAM" id="SSF52540">
    <property type="entry name" value="P-loop containing nucleoside triphosphate hydrolases"/>
    <property type="match status" value="2"/>
</dbReference>
<dbReference type="EC" id="5.6.2.4" evidence="16"/>
<dbReference type="Gene3D" id="1.10.150.80">
    <property type="entry name" value="HRDC domain"/>
    <property type="match status" value="1"/>
</dbReference>
<dbReference type="GO" id="GO:0016787">
    <property type="term" value="F:hydrolase activity"/>
    <property type="evidence" value="ECO:0007669"/>
    <property type="project" value="UniProtKB-KW"/>
</dbReference>
<dbReference type="PROSITE" id="PS51192">
    <property type="entry name" value="HELICASE_ATP_BIND_1"/>
    <property type="match status" value="1"/>
</dbReference>
<dbReference type="InterPro" id="IPR044876">
    <property type="entry name" value="HRDC_dom_sf"/>
</dbReference>
<gene>
    <name evidence="20" type="primary">recQ</name>
    <name evidence="20" type="ORF">H0I76_01920</name>
</gene>
<dbReference type="InterPro" id="IPR036388">
    <property type="entry name" value="WH-like_DNA-bd_sf"/>
</dbReference>
<keyword evidence="5" id="KW-0547">Nucleotide-binding</keyword>
<evidence type="ECO:0000259" key="18">
    <source>
        <dbReference type="PROSITE" id="PS51192"/>
    </source>
</evidence>
<dbReference type="AlphaFoldDB" id="A0A8J7SAG0"/>
<comment type="cofactor">
    <cofactor evidence="1">
        <name>Mg(2+)</name>
        <dbReference type="ChEBI" id="CHEBI:18420"/>
    </cofactor>
</comment>
<evidence type="ECO:0000256" key="12">
    <source>
        <dbReference type="ARBA" id="ARBA00023172"/>
    </source>
</evidence>
<keyword evidence="10" id="KW-0067">ATP-binding</keyword>
<dbReference type="RefSeq" id="WP_200606265.1">
    <property type="nucleotide sequence ID" value="NZ_JAEHHL010000001.1"/>
</dbReference>
<sequence>MTAAAAAPGTAESEALARVFGFHGYRPGQAEIVEAMLAGDDVLAIMPTGGGKSLCYQLPALVRGGLTVVVSPLIALMEDQVAALRANGVTAAALSSATGADERAWILDAAREERLRLLYVAPERLASGRFCDWLGGLGVTRLAVDEAHCISQWGHDFRPDYLRLGDLASRLAVPVGAFTATADEETRAEIVRRLFDGRAPQQFIRGFDRPNLFLAFQPKASPRRQVLDFVTARRGQSGIVYCATRDRAEAMAEALRGAGCQAQAYHAGLEAEERSRRQTLFTRGDGVVMAATVAFGMGVDKPDVRFVVQADLPKSIEAYYQEIGRAGRDGLPADTLTLYGADDIRLARARIDEGDAPPERKRADHARLSALLSLAEAPRCRRQTLLAYFGESDAEPCGNCDLCREPPERIDGTEIAQMALSAMLRTGEGFGAGHVVSVLRGESDERIERLGHDQIRTFGVGAAHARSDWQAWLRQMLALGLCGIDGSRGGAWSVTDAGWEVLRGGRTVELRRETPRRLERRRAAAVAPDMAPEDAELLAALKARRAEIARAANVPAYVVFSDRSLVEMAQNRPATAEAMADVHGVGAAKLERYGDTFLEVIRAAG</sequence>
<keyword evidence="21" id="KW-1185">Reference proteome</keyword>
<reference evidence="20" key="1">
    <citation type="submission" date="2020-12" db="EMBL/GenBank/DDBJ databases">
        <title>Bacterial taxonomy.</title>
        <authorList>
            <person name="Pan X."/>
        </authorList>
    </citation>
    <scope>NUCLEOTIDE SEQUENCE</scope>
    <source>
        <strain evidence="20">M0105</strain>
    </source>
</reference>
<evidence type="ECO:0000256" key="7">
    <source>
        <dbReference type="ARBA" id="ARBA00022801"/>
    </source>
</evidence>
<dbReference type="InterPro" id="IPR004589">
    <property type="entry name" value="DNA_helicase_ATP-dep_RecQ"/>
</dbReference>
<dbReference type="SMART" id="SM00956">
    <property type="entry name" value="RQC"/>
    <property type="match status" value="1"/>
</dbReference>
<dbReference type="FunFam" id="3.40.50.300:FF:001389">
    <property type="entry name" value="ATP-dependent DNA helicase RecQ"/>
    <property type="match status" value="1"/>
</dbReference>
<evidence type="ECO:0000256" key="5">
    <source>
        <dbReference type="ARBA" id="ARBA00022741"/>
    </source>
</evidence>
<dbReference type="GO" id="GO:0046872">
    <property type="term" value="F:metal ion binding"/>
    <property type="evidence" value="ECO:0007669"/>
    <property type="project" value="UniProtKB-KW"/>
</dbReference>
<evidence type="ECO:0000256" key="4">
    <source>
        <dbReference type="ARBA" id="ARBA00022723"/>
    </source>
</evidence>
<evidence type="ECO:0000259" key="19">
    <source>
        <dbReference type="PROSITE" id="PS51194"/>
    </source>
</evidence>
<comment type="catalytic activity">
    <reaction evidence="15">
        <text>Couples ATP hydrolysis with the unwinding of duplex DNA by translocating in the 3'-5' direction.</text>
        <dbReference type="EC" id="5.6.2.4"/>
    </reaction>
</comment>
<dbReference type="InterPro" id="IPR002121">
    <property type="entry name" value="HRDC_dom"/>
</dbReference>
<dbReference type="InterPro" id="IPR010997">
    <property type="entry name" value="HRDC-like_sf"/>
</dbReference>
<dbReference type="InterPro" id="IPR011545">
    <property type="entry name" value="DEAD/DEAH_box_helicase_dom"/>
</dbReference>
<dbReference type="PROSITE" id="PS50967">
    <property type="entry name" value="HRDC"/>
    <property type="match status" value="1"/>
</dbReference>
<dbReference type="Pfam" id="PF16124">
    <property type="entry name" value="RecQ_Zn_bind"/>
    <property type="match status" value="1"/>
</dbReference>
<evidence type="ECO:0000256" key="14">
    <source>
        <dbReference type="ARBA" id="ARBA00023235"/>
    </source>
</evidence>
<evidence type="ECO:0000256" key="2">
    <source>
        <dbReference type="ARBA" id="ARBA00001947"/>
    </source>
</evidence>
<evidence type="ECO:0000256" key="3">
    <source>
        <dbReference type="ARBA" id="ARBA00005446"/>
    </source>
</evidence>
<evidence type="ECO:0000259" key="17">
    <source>
        <dbReference type="PROSITE" id="PS50967"/>
    </source>
</evidence>
<dbReference type="InterPro" id="IPR018982">
    <property type="entry name" value="RQC_domain"/>
</dbReference>
<dbReference type="GO" id="GO:0003677">
    <property type="term" value="F:DNA binding"/>
    <property type="evidence" value="ECO:0007669"/>
    <property type="project" value="UniProtKB-KW"/>
</dbReference>
<protein>
    <recommendedName>
        <fullName evidence="16">DNA helicase RecQ</fullName>
        <ecNumber evidence="16">5.6.2.4</ecNumber>
    </recommendedName>
</protein>
<evidence type="ECO:0000256" key="6">
    <source>
        <dbReference type="ARBA" id="ARBA00022763"/>
    </source>
</evidence>
<dbReference type="NCBIfam" id="TIGR01389">
    <property type="entry name" value="recQ"/>
    <property type="match status" value="1"/>
</dbReference>
<name>A0A8J7SAG0_9RHOB</name>
<dbReference type="PROSITE" id="PS51194">
    <property type="entry name" value="HELICASE_CTER"/>
    <property type="match status" value="1"/>
</dbReference>
<dbReference type="InterPro" id="IPR001650">
    <property type="entry name" value="Helicase_C-like"/>
</dbReference>
<dbReference type="GO" id="GO:0043590">
    <property type="term" value="C:bacterial nucleoid"/>
    <property type="evidence" value="ECO:0007669"/>
    <property type="project" value="TreeGrafter"/>
</dbReference>
<dbReference type="EMBL" id="JAEHHL010000001">
    <property type="protein sequence ID" value="MBK0397933.1"/>
    <property type="molecule type" value="Genomic_DNA"/>
</dbReference>
<dbReference type="InterPro" id="IPR006293">
    <property type="entry name" value="DNA_helicase_ATP-dep_RecQ_bac"/>
</dbReference>
<evidence type="ECO:0000256" key="15">
    <source>
        <dbReference type="ARBA" id="ARBA00034617"/>
    </source>
</evidence>
<evidence type="ECO:0000256" key="8">
    <source>
        <dbReference type="ARBA" id="ARBA00022806"/>
    </source>
</evidence>
<dbReference type="SMART" id="SM00341">
    <property type="entry name" value="HRDC"/>
    <property type="match status" value="1"/>
</dbReference>
<keyword evidence="4" id="KW-0479">Metal-binding</keyword>
<evidence type="ECO:0000313" key="20">
    <source>
        <dbReference type="EMBL" id="MBK0397933.1"/>
    </source>
</evidence>
<dbReference type="Proteomes" id="UP000655420">
    <property type="component" value="Unassembled WGS sequence"/>
</dbReference>
<comment type="similarity">
    <text evidence="3">Belongs to the helicase family. RecQ subfamily.</text>
</comment>
<dbReference type="GO" id="GO:0043138">
    <property type="term" value="F:3'-5' DNA helicase activity"/>
    <property type="evidence" value="ECO:0007669"/>
    <property type="project" value="UniProtKB-EC"/>
</dbReference>
<dbReference type="Pfam" id="PF00570">
    <property type="entry name" value="HRDC"/>
    <property type="match status" value="1"/>
</dbReference>
<dbReference type="InterPro" id="IPR014001">
    <property type="entry name" value="Helicase_ATP-bd"/>
</dbReference>
<dbReference type="PANTHER" id="PTHR13710">
    <property type="entry name" value="DNA HELICASE RECQ FAMILY MEMBER"/>
    <property type="match status" value="1"/>
</dbReference>
<organism evidence="20 21">
    <name type="scientific">Thermohalobaculum xanthum</name>
    <dbReference type="NCBI Taxonomy" id="2753746"/>
    <lineage>
        <taxon>Bacteria</taxon>
        <taxon>Pseudomonadati</taxon>
        <taxon>Pseudomonadota</taxon>
        <taxon>Alphaproteobacteria</taxon>
        <taxon>Rhodobacterales</taxon>
        <taxon>Paracoccaceae</taxon>
        <taxon>Thermohalobaculum</taxon>
    </lineage>
</organism>
<evidence type="ECO:0000256" key="13">
    <source>
        <dbReference type="ARBA" id="ARBA00023204"/>
    </source>
</evidence>
<keyword evidence="6" id="KW-0227">DNA damage</keyword>
<evidence type="ECO:0000256" key="10">
    <source>
        <dbReference type="ARBA" id="ARBA00022840"/>
    </source>
</evidence>
<dbReference type="GO" id="GO:0030894">
    <property type="term" value="C:replisome"/>
    <property type="evidence" value="ECO:0007669"/>
    <property type="project" value="TreeGrafter"/>
</dbReference>
<evidence type="ECO:0000313" key="21">
    <source>
        <dbReference type="Proteomes" id="UP000655420"/>
    </source>
</evidence>
<dbReference type="Gene3D" id="3.40.50.300">
    <property type="entry name" value="P-loop containing nucleotide triphosphate hydrolases"/>
    <property type="match status" value="2"/>
</dbReference>
<dbReference type="GO" id="GO:0006260">
    <property type="term" value="P:DNA replication"/>
    <property type="evidence" value="ECO:0007669"/>
    <property type="project" value="InterPro"/>
</dbReference>
<feature type="domain" description="Helicase ATP-binding" evidence="18">
    <location>
        <begin position="33"/>
        <end position="200"/>
    </location>
</feature>
<feature type="domain" description="Helicase C-terminal" evidence="19">
    <location>
        <begin position="222"/>
        <end position="369"/>
    </location>
</feature>